<name>A0A6L5X9B1_9BACT</name>
<accession>A0A6L5X9B1</accession>
<dbReference type="Proteomes" id="UP000483362">
    <property type="component" value="Unassembled WGS sequence"/>
</dbReference>
<sequence length="101" mass="12126">MRTTKKDFDKFLTRLFAMQRDCFKQGSKSSLEVRPKFEGDFVIYVTATNENVNRFTTDEDGKERIYHFDMFQLYQFLTVEENELTMQKIKDFLTDTGDEQH</sequence>
<organism evidence="1 2">
    <name type="scientific">Sodaliphilus pleomorphus</name>
    <dbReference type="NCBI Taxonomy" id="2606626"/>
    <lineage>
        <taxon>Bacteria</taxon>
        <taxon>Pseudomonadati</taxon>
        <taxon>Bacteroidota</taxon>
        <taxon>Bacteroidia</taxon>
        <taxon>Bacteroidales</taxon>
        <taxon>Muribaculaceae</taxon>
        <taxon>Sodaliphilus</taxon>
    </lineage>
</organism>
<keyword evidence="2" id="KW-1185">Reference proteome</keyword>
<evidence type="ECO:0000313" key="2">
    <source>
        <dbReference type="Proteomes" id="UP000483362"/>
    </source>
</evidence>
<evidence type="ECO:0000313" key="1">
    <source>
        <dbReference type="EMBL" id="MSS16831.1"/>
    </source>
</evidence>
<gene>
    <name evidence="1" type="ORF">FYJ29_03490</name>
</gene>
<dbReference type="RefSeq" id="WP_154328295.1">
    <property type="nucleotide sequence ID" value="NZ_CP045696.1"/>
</dbReference>
<protein>
    <submittedName>
        <fullName evidence="1">Uncharacterized protein</fullName>
    </submittedName>
</protein>
<dbReference type="EMBL" id="VULT01000004">
    <property type="protein sequence ID" value="MSS16831.1"/>
    <property type="molecule type" value="Genomic_DNA"/>
</dbReference>
<comment type="caution">
    <text evidence="1">The sequence shown here is derived from an EMBL/GenBank/DDBJ whole genome shotgun (WGS) entry which is preliminary data.</text>
</comment>
<dbReference type="AlphaFoldDB" id="A0A6L5X9B1"/>
<reference evidence="1 2" key="1">
    <citation type="submission" date="2019-08" db="EMBL/GenBank/DDBJ databases">
        <title>In-depth cultivation of the pig gut microbiome towards novel bacterial diversity and tailored functional studies.</title>
        <authorList>
            <person name="Wylensek D."/>
            <person name="Hitch T.C.A."/>
            <person name="Clavel T."/>
        </authorList>
    </citation>
    <scope>NUCLEOTIDE SEQUENCE [LARGE SCALE GENOMIC DNA]</scope>
    <source>
        <strain evidence="1 2">Oil-RF-744-WCA-WT-10</strain>
    </source>
</reference>
<proteinExistence type="predicted"/>